<reference evidence="2 3" key="1">
    <citation type="submission" date="2016-10" db="EMBL/GenBank/DDBJ databases">
        <authorList>
            <person name="Cai Z."/>
        </authorList>
    </citation>
    <scope>NUCLEOTIDE SEQUENCE [LARGE SCALE GENOMIC DNA]</scope>
</reference>
<gene>
    <name evidence="2" type="ORF">BQ4739_LOCUS2291</name>
</gene>
<organism evidence="2 3">
    <name type="scientific">Tetradesmus obliquus</name>
    <name type="common">Green alga</name>
    <name type="synonym">Acutodesmus obliquus</name>
    <dbReference type="NCBI Taxonomy" id="3088"/>
    <lineage>
        <taxon>Eukaryota</taxon>
        <taxon>Viridiplantae</taxon>
        <taxon>Chlorophyta</taxon>
        <taxon>core chlorophytes</taxon>
        <taxon>Chlorophyceae</taxon>
        <taxon>CS clade</taxon>
        <taxon>Sphaeropleales</taxon>
        <taxon>Scenedesmaceae</taxon>
        <taxon>Tetradesmus</taxon>
    </lineage>
</organism>
<dbReference type="SUPFAM" id="SSF56731">
    <property type="entry name" value="DNA primase core"/>
    <property type="match status" value="1"/>
</dbReference>
<dbReference type="PROSITE" id="PS51199">
    <property type="entry name" value="SF4_HELICASE"/>
    <property type="match status" value="1"/>
</dbReference>
<dbReference type="PANTHER" id="PTHR12873:SF0">
    <property type="entry name" value="TWINKLE MTDNA HELICASE"/>
    <property type="match status" value="1"/>
</dbReference>
<dbReference type="InterPro" id="IPR007694">
    <property type="entry name" value="DNA_helicase_DnaB-like_C"/>
</dbReference>
<dbReference type="InterPro" id="IPR027032">
    <property type="entry name" value="Twinkle-like"/>
</dbReference>
<dbReference type="GO" id="GO:0006260">
    <property type="term" value="P:DNA replication"/>
    <property type="evidence" value="ECO:0007669"/>
    <property type="project" value="InterPro"/>
</dbReference>
<dbReference type="Gene3D" id="3.40.1360.10">
    <property type="match status" value="1"/>
</dbReference>
<dbReference type="Pfam" id="PF03796">
    <property type="entry name" value="DnaB_C"/>
    <property type="match status" value="1"/>
</dbReference>
<protein>
    <recommendedName>
        <fullName evidence="1">SF4 helicase domain-containing protein</fullName>
    </recommendedName>
</protein>
<accession>A0A383V812</accession>
<proteinExistence type="predicted"/>
<dbReference type="AlphaFoldDB" id="A0A383V812"/>
<dbReference type="GO" id="GO:0005524">
    <property type="term" value="F:ATP binding"/>
    <property type="evidence" value="ECO:0007669"/>
    <property type="project" value="InterPro"/>
</dbReference>
<dbReference type="Gene3D" id="3.40.50.300">
    <property type="entry name" value="P-loop containing nucleotide triphosphate hydrolases"/>
    <property type="match status" value="1"/>
</dbReference>
<evidence type="ECO:0000313" key="2">
    <source>
        <dbReference type="EMBL" id="SZX61728.1"/>
    </source>
</evidence>
<keyword evidence="3" id="KW-1185">Reference proteome</keyword>
<evidence type="ECO:0000313" key="3">
    <source>
        <dbReference type="Proteomes" id="UP000256970"/>
    </source>
</evidence>
<dbReference type="GO" id="GO:0043139">
    <property type="term" value="F:5'-3' DNA helicase activity"/>
    <property type="evidence" value="ECO:0007669"/>
    <property type="project" value="InterPro"/>
</dbReference>
<dbReference type="InterPro" id="IPR027417">
    <property type="entry name" value="P-loop_NTPase"/>
</dbReference>
<dbReference type="PANTHER" id="PTHR12873">
    <property type="entry name" value="T7-LIKE MITOCHONDRIAL DNA HELICASE"/>
    <property type="match status" value="1"/>
</dbReference>
<sequence length="768" mass="83286">MPSWHAAAGYSARRGWGSAAAGTAAALSDSWRTKVPSSMTYEEKQELLLEKLAEAWEVTVDDLPAEVQQSGTHRGTCPACGNGKGGNDLGFAVTVEEDTIVWCCHRATCGYHGGVSVRGGARADSSDVEAALGAVTAAARQGPGLGPLRDAGSAAVIRDEQHKVQQAKAAPLPINAEQLQPLSQDFKQWFQQRGISEQTLARNGVRMQQRYCAAERREMPHIAFPYFRNGGCVNVKFRALPKHFSQTKGGEQIFYGYDDAKGADDIIIVEGEMDKLAVDEALLQLQQQQQQQQQQPDGAASVALTADNQWLLNGRRVAVLSVPAGAPAITAKDAKFKYVHACSDVLDSCKRVILAGDSDGPGVLLADELARRIGREKCWRVSWPSGPQDSLHPGAAAAAFAAAAGSSSNAPGQLLQLAGGQDAAAAGPELAQGFARKDANEVLMKDGAALLVAYLEAAQPLPIRGLFTFMDFWPQVYDLYQQGPRGLSWGVSTGWDSLDACYKVVPGELTIVTGLPNSGKSEWIDALAVNLARREGWRIALCSMENNAKEHGRKLMEKYIGKPFFSAVYSHGSARMDMQELVDALVWIDTQFHIIRPMPDTLPTIEYILDKARAAVMRYGIRGLVIDPYNELDHRRSAAFSETEHVSRMLTKIKRFAQHYDCHVWFVAHPRTQRGFSTGGGSATLTPPTMYDISGSANFINKADNGIVVHRPWSTGQDGGLDPAAVQLLVRKVRNKLAGKIGDVTLRYDRATGCYVDDLVQPQSSGQL</sequence>
<feature type="domain" description="SF4 helicase" evidence="1">
    <location>
        <begin position="484"/>
        <end position="762"/>
    </location>
</feature>
<name>A0A383V812_TETOB</name>
<dbReference type="EMBL" id="FNXT01000171">
    <property type="protein sequence ID" value="SZX61728.1"/>
    <property type="molecule type" value="Genomic_DNA"/>
</dbReference>
<dbReference type="Proteomes" id="UP000256970">
    <property type="component" value="Unassembled WGS sequence"/>
</dbReference>
<dbReference type="SUPFAM" id="SSF52540">
    <property type="entry name" value="P-loop containing nucleoside triphosphate hydrolases"/>
    <property type="match status" value="1"/>
</dbReference>
<evidence type="ECO:0000259" key="1">
    <source>
        <dbReference type="PROSITE" id="PS51199"/>
    </source>
</evidence>
<dbReference type="GO" id="GO:0003697">
    <property type="term" value="F:single-stranded DNA binding"/>
    <property type="evidence" value="ECO:0007669"/>
    <property type="project" value="InterPro"/>
</dbReference>